<evidence type="ECO:0000313" key="4">
    <source>
        <dbReference type="EMBL" id="MBW4661221.1"/>
    </source>
</evidence>
<dbReference type="Gene3D" id="1.10.10.10">
    <property type="entry name" value="Winged helix-like DNA-binding domain superfamily/Winged helix DNA-binding domain"/>
    <property type="match status" value="1"/>
</dbReference>
<name>A0A951UNW1_9CYAN</name>
<dbReference type="GO" id="GO:0006352">
    <property type="term" value="P:DNA-templated transcription initiation"/>
    <property type="evidence" value="ECO:0007669"/>
    <property type="project" value="InterPro"/>
</dbReference>
<dbReference type="Proteomes" id="UP000757435">
    <property type="component" value="Unassembled WGS sequence"/>
</dbReference>
<dbReference type="SUPFAM" id="SSF88946">
    <property type="entry name" value="Sigma2 domain of RNA polymerase sigma factors"/>
    <property type="match status" value="1"/>
</dbReference>
<dbReference type="GO" id="GO:0003677">
    <property type="term" value="F:DNA binding"/>
    <property type="evidence" value="ECO:0007669"/>
    <property type="project" value="InterPro"/>
</dbReference>
<evidence type="ECO:0000259" key="3">
    <source>
        <dbReference type="Pfam" id="PF20239"/>
    </source>
</evidence>
<sequence length="422" mass="47109">MTGMAPTSKSDVAQAIADLYRTEWGRIVAILIRLVGDFDLAEEAAQEAFAAAVNQWQIGIPDLPRAWIIRTARYKAIDRLRRRTRLTEKLEWYAASGLIPSSEEPSYDSDEIPDDRLRLIFTCCHPALAIETQVALTLRMLGGLETDEIARAFLVPTATMAQRLVRAKRKIRDAGIPYKVPETTVLSPRIAAVLTVIYLIFNEGYAATKGDLMARADLCTEAIRLGQLLRQLMAPETPSEVTALVALMLLHDSRRDARLDEAGDLILLEDQDRSRWNHPQIAGALSLVEEALRGGTGVYALQAAIAALHCQAARAEATDWAQIVQLYEVLERLQPSPIVTLNRAVAIAMADSPQAAFGLIDRLAPELDSYHLFHATRADLLRRIGALEEATQSYRRALEWVTNDSERRFLEHRLREVSQSMH</sequence>
<protein>
    <submittedName>
        <fullName evidence="4">RNA polymerase sigma factor</fullName>
    </submittedName>
</protein>
<evidence type="ECO:0000313" key="5">
    <source>
        <dbReference type="Proteomes" id="UP000757435"/>
    </source>
</evidence>
<feature type="domain" description="RNA polymerase sigma factor 70 region 4 type 2" evidence="2">
    <location>
        <begin position="120"/>
        <end position="171"/>
    </location>
</feature>
<reference evidence="4" key="2">
    <citation type="journal article" date="2022" name="Microbiol. Resour. Announc.">
        <title>Metagenome Sequencing to Explore Phylogenomics of Terrestrial Cyanobacteria.</title>
        <authorList>
            <person name="Ward R.D."/>
            <person name="Stajich J.E."/>
            <person name="Johansen J.R."/>
            <person name="Huntemann M."/>
            <person name="Clum A."/>
            <person name="Foster B."/>
            <person name="Foster B."/>
            <person name="Roux S."/>
            <person name="Palaniappan K."/>
            <person name="Varghese N."/>
            <person name="Mukherjee S."/>
            <person name="Reddy T.B.K."/>
            <person name="Daum C."/>
            <person name="Copeland A."/>
            <person name="Chen I.A."/>
            <person name="Ivanova N.N."/>
            <person name="Kyrpides N.C."/>
            <person name="Shapiro N."/>
            <person name="Eloe-Fadrosh E.A."/>
            <person name="Pietrasiak N."/>
        </authorList>
    </citation>
    <scope>NUCLEOTIDE SEQUENCE</scope>
    <source>
        <strain evidence="4">UHER 2000/2452</strain>
    </source>
</reference>
<feature type="domain" description="DUF6596" evidence="3">
    <location>
        <begin position="189"/>
        <end position="291"/>
    </location>
</feature>
<proteinExistence type="predicted"/>
<dbReference type="SUPFAM" id="SSF48452">
    <property type="entry name" value="TPR-like"/>
    <property type="match status" value="1"/>
</dbReference>
<dbReference type="InterPro" id="IPR013324">
    <property type="entry name" value="RNA_pol_sigma_r3/r4-like"/>
</dbReference>
<evidence type="ECO:0000259" key="2">
    <source>
        <dbReference type="Pfam" id="PF08281"/>
    </source>
</evidence>
<dbReference type="InterPro" id="IPR007627">
    <property type="entry name" value="RNA_pol_sigma70_r2"/>
</dbReference>
<dbReference type="PANTHER" id="PTHR47756:SF2">
    <property type="entry name" value="BLL6612 PROTEIN"/>
    <property type="match status" value="1"/>
</dbReference>
<feature type="domain" description="RNA polymerase sigma-70 region 2" evidence="1">
    <location>
        <begin position="19"/>
        <end position="85"/>
    </location>
</feature>
<dbReference type="PANTHER" id="PTHR47756">
    <property type="entry name" value="BLL6612 PROTEIN-RELATED"/>
    <property type="match status" value="1"/>
</dbReference>
<dbReference type="InterPro" id="IPR013325">
    <property type="entry name" value="RNA_pol_sigma_r2"/>
</dbReference>
<dbReference type="InterPro" id="IPR036388">
    <property type="entry name" value="WH-like_DNA-bd_sf"/>
</dbReference>
<dbReference type="InterPro" id="IPR011990">
    <property type="entry name" value="TPR-like_helical_dom_sf"/>
</dbReference>
<dbReference type="InterPro" id="IPR013249">
    <property type="entry name" value="RNA_pol_sigma70_r4_t2"/>
</dbReference>
<dbReference type="GO" id="GO:0016987">
    <property type="term" value="F:sigma factor activity"/>
    <property type="evidence" value="ECO:0007669"/>
    <property type="project" value="InterPro"/>
</dbReference>
<dbReference type="InterPro" id="IPR046531">
    <property type="entry name" value="DUF6596"/>
</dbReference>
<dbReference type="AlphaFoldDB" id="A0A951UNW1"/>
<comment type="caution">
    <text evidence="4">The sequence shown here is derived from an EMBL/GenBank/DDBJ whole genome shotgun (WGS) entry which is preliminary data.</text>
</comment>
<gene>
    <name evidence="4" type="ORF">KME15_21295</name>
</gene>
<dbReference type="Gene3D" id="1.10.1740.10">
    <property type="match status" value="1"/>
</dbReference>
<reference evidence="4" key="1">
    <citation type="submission" date="2021-05" db="EMBL/GenBank/DDBJ databases">
        <authorList>
            <person name="Pietrasiak N."/>
            <person name="Ward R."/>
            <person name="Stajich J.E."/>
            <person name="Kurbessoian T."/>
        </authorList>
    </citation>
    <scope>NUCLEOTIDE SEQUENCE</scope>
    <source>
        <strain evidence="4">UHER 2000/2452</strain>
    </source>
</reference>
<dbReference type="Pfam" id="PF04542">
    <property type="entry name" value="Sigma70_r2"/>
    <property type="match status" value="1"/>
</dbReference>
<organism evidence="4 5">
    <name type="scientific">Drouetiella hepatica Uher 2000/2452</name>
    <dbReference type="NCBI Taxonomy" id="904376"/>
    <lineage>
        <taxon>Bacteria</taxon>
        <taxon>Bacillati</taxon>
        <taxon>Cyanobacteriota</taxon>
        <taxon>Cyanophyceae</taxon>
        <taxon>Oculatellales</taxon>
        <taxon>Oculatellaceae</taxon>
        <taxon>Drouetiella</taxon>
    </lineage>
</organism>
<dbReference type="SUPFAM" id="SSF88659">
    <property type="entry name" value="Sigma3 and sigma4 domains of RNA polymerase sigma factors"/>
    <property type="match status" value="1"/>
</dbReference>
<dbReference type="EMBL" id="JAHHHD010000032">
    <property type="protein sequence ID" value="MBW4661221.1"/>
    <property type="molecule type" value="Genomic_DNA"/>
</dbReference>
<evidence type="ECO:0000259" key="1">
    <source>
        <dbReference type="Pfam" id="PF04542"/>
    </source>
</evidence>
<dbReference type="Pfam" id="PF20239">
    <property type="entry name" value="DUF6596"/>
    <property type="match status" value="1"/>
</dbReference>
<dbReference type="Pfam" id="PF08281">
    <property type="entry name" value="Sigma70_r4_2"/>
    <property type="match status" value="1"/>
</dbReference>
<accession>A0A951UNW1</accession>